<evidence type="ECO:0000313" key="4">
    <source>
        <dbReference type="Proteomes" id="UP000234190"/>
    </source>
</evidence>
<evidence type="ECO:0000259" key="2">
    <source>
        <dbReference type="Pfam" id="PF13581"/>
    </source>
</evidence>
<protein>
    <submittedName>
        <fullName evidence="3">Serine/threonine protein kinase</fullName>
    </submittedName>
</protein>
<reference evidence="3 4" key="1">
    <citation type="submission" date="2017-10" db="EMBL/GenBank/DDBJ databases">
        <title>Two draft genome sequences of Pusillimonas sp. strains isolated from a nitrate- and radionuclide-contaminated groundwater in Russia.</title>
        <authorList>
            <person name="Grouzdev D.S."/>
            <person name="Tourova T.P."/>
            <person name="Goeva M.A."/>
            <person name="Babich T.L."/>
            <person name="Sokolova D.S."/>
            <person name="Abdullin R."/>
            <person name="Poltaraus A.B."/>
            <person name="Toshchakov S.V."/>
            <person name="Nazina T.N."/>
        </authorList>
    </citation>
    <scope>NUCLEOTIDE SEQUENCE [LARGE SCALE GENOMIC DNA]</scope>
    <source>
        <strain evidence="3 4">JR1/69-3-13</strain>
    </source>
</reference>
<keyword evidence="1 3" id="KW-0723">Serine/threonine-protein kinase</keyword>
<dbReference type="RefSeq" id="WP_102074976.1">
    <property type="nucleotide sequence ID" value="NZ_PDNW01000015.1"/>
</dbReference>
<keyword evidence="3" id="KW-0418">Kinase</keyword>
<feature type="domain" description="Histidine kinase/HSP90-like ATPase" evidence="2">
    <location>
        <begin position="13"/>
        <end position="138"/>
    </location>
</feature>
<dbReference type="AlphaFoldDB" id="A0A2N4U1F4"/>
<dbReference type="GO" id="GO:0004674">
    <property type="term" value="F:protein serine/threonine kinase activity"/>
    <property type="evidence" value="ECO:0007669"/>
    <property type="project" value="UniProtKB-KW"/>
</dbReference>
<dbReference type="CDD" id="cd16936">
    <property type="entry name" value="HATPase_RsbW-like"/>
    <property type="match status" value="1"/>
</dbReference>
<accession>A0A2N4U1F4</accession>
<proteinExistence type="predicted"/>
<dbReference type="InterPro" id="IPR050267">
    <property type="entry name" value="Anti-sigma-factor_SerPK"/>
</dbReference>
<dbReference type="InterPro" id="IPR036890">
    <property type="entry name" value="HATPase_C_sf"/>
</dbReference>
<sequence>MSTLATLSLIPGPQAIPQALAWLESVAEQQHWAPRMAFKLQLCLDEALTNIVTYGFGDQPGRDAQGHIALSISAEGQRLALDIIDNGIAYDPTQGQPAALAESLDDATIGGHGLRLMQHYLEDIEYRRVNEQNHLRLTATPEPDPVG</sequence>
<dbReference type="Gene3D" id="3.30.565.10">
    <property type="entry name" value="Histidine kinase-like ATPase, C-terminal domain"/>
    <property type="match status" value="1"/>
</dbReference>
<organism evidence="3 4">
    <name type="scientific">Pollutimonas subterranea</name>
    <dbReference type="NCBI Taxonomy" id="2045210"/>
    <lineage>
        <taxon>Bacteria</taxon>
        <taxon>Pseudomonadati</taxon>
        <taxon>Pseudomonadota</taxon>
        <taxon>Betaproteobacteria</taxon>
        <taxon>Burkholderiales</taxon>
        <taxon>Alcaligenaceae</taxon>
        <taxon>Pollutimonas</taxon>
    </lineage>
</organism>
<keyword evidence="3" id="KW-0808">Transferase</keyword>
<comment type="caution">
    <text evidence="3">The sequence shown here is derived from an EMBL/GenBank/DDBJ whole genome shotgun (WGS) entry which is preliminary data.</text>
</comment>
<dbReference type="PANTHER" id="PTHR35526">
    <property type="entry name" value="ANTI-SIGMA-F FACTOR RSBW-RELATED"/>
    <property type="match status" value="1"/>
</dbReference>
<dbReference type="Pfam" id="PF13581">
    <property type="entry name" value="HATPase_c_2"/>
    <property type="match status" value="1"/>
</dbReference>
<gene>
    <name evidence="3" type="ORF">CR159_16030</name>
</gene>
<evidence type="ECO:0000256" key="1">
    <source>
        <dbReference type="ARBA" id="ARBA00022527"/>
    </source>
</evidence>
<evidence type="ECO:0000313" key="3">
    <source>
        <dbReference type="EMBL" id="PLC48844.1"/>
    </source>
</evidence>
<keyword evidence="4" id="KW-1185">Reference proteome</keyword>
<dbReference type="InterPro" id="IPR003594">
    <property type="entry name" value="HATPase_dom"/>
</dbReference>
<name>A0A2N4U1F4_9BURK</name>
<dbReference type="SUPFAM" id="SSF55874">
    <property type="entry name" value="ATPase domain of HSP90 chaperone/DNA topoisomerase II/histidine kinase"/>
    <property type="match status" value="1"/>
</dbReference>
<dbReference type="EMBL" id="PDNW01000015">
    <property type="protein sequence ID" value="PLC48844.1"/>
    <property type="molecule type" value="Genomic_DNA"/>
</dbReference>
<dbReference type="Proteomes" id="UP000234190">
    <property type="component" value="Unassembled WGS sequence"/>
</dbReference>
<dbReference type="OrthoDB" id="327549at2"/>